<feature type="region of interest" description="Disordered" evidence="1">
    <location>
        <begin position="1"/>
        <end position="53"/>
    </location>
</feature>
<feature type="region of interest" description="Disordered" evidence="1">
    <location>
        <begin position="589"/>
        <end position="632"/>
    </location>
</feature>
<dbReference type="GeneID" id="96001942"/>
<sequence length="651" mass="72354">MPSMTQSKAAFTVRRQAVSATQQATAHTWPVTSTTSTRMPPHASTRFPRSTTLPSRFQNTATLSSVADSTITSSTASSGLGLCSLRSLDSSVQSAETGFHAPPPTIDLAVARAARPSRFQRSATPSVASDNTSGSDSQCTASIRSATASSASGKTSRFSTSQRSDTASSASGSTSTSSTRSSWYIPLSISDSTRQSVETGIHAPPPSLASVQVPSQVTRAVAKYVAEDWTINSDFSITEKKKPLTYGTIPDEVHLPARYDNEYFVDLEGQKITADCRLHATQQRLAVTYRKLIEQGECPKRFNAESQADLKRQMVMTIEEITKIDDAVVKGQVTNCYLDYVETAYDFSKPLPEDAEISTAFKNKEANAFRTPCVEDAEQLIELMSQGVENAFPVFRQWMMKRQEAFLANATYKILTMAAETRPKLRARLEWERTGKLVRLPVPCCEEEPVPEEQLIPSAAASKPRRKRQPPVIECPMLDDNNPPKRPETYSLEELAATKKEDGLMTRWMRKLGACWGEEGMSFAQIFSWRERKWDAQIRNEQRLYIAWERKHGRPFPHSTGIKPSAPHRPFRIVRGPVPSKGEVQAILKRNSHVDEETCSETSDEDLESEVSEQEQQEEDQDNTSSSSVSQRFATWSSQKFAGLMNFLGIQ</sequence>
<dbReference type="Proteomes" id="UP000803884">
    <property type="component" value="Unassembled WGS sequence"/>
</dbReference>
<name>A0AB34L1Q1_9PEZI</name>
<gene>
    <name evidence="2" type="ORF">WHR41_00498</name>
</gene>
<dbReference type="AlphaFoldDB" id="A0AB34L1Q1"/>
<dbReference type="EMBL" id="JAAQHG020000001">
    <property type="protein sequence ID" value="KAL1591147.1"/>
    <property type="molecule type" value="Genomic_DNA"/>
</dbReference>
<evidence type="ECO:0000256" key="1">
    <source>
        <dbReference type="SAM" id="MobiDB-lite"/>
    </source>
</evidence>
<feature type="compositionally biased region" description="Acidic residues" evidence="1">
    <location>
        <begin position="597"/>
        <end position="622"/>
    </location>
</feature>
<reference evidence="2 3" key="1">
    <citation type="journal article" date="2020" name="Microbiol. Resour. Announc.">
        <title>Draft Genome Sequence of a Cladosporium Species Isolated from the Mesophotic Ascidian Didemnum maculosum.</title>
        <authorList>
            <person name="Gioti A."/>
            <person name="Siaperas R."/>
            <person name="Nikolaivits E."/>
            <person name="Le Goff G."/>
            <person name="Ouazzani J."/>
            <person name="Kotoulas G."/>
            <person name="Topakas E."/>
        </authorList>
    </citation>
    <scope>NUCLEOTIDE SEQUENCE [LARGE SCALE GENOMIC DNA]</scope>
    <source>
        <strain evidence="2 3">TM138-S3</strain>
    </source>
</reference>
<keyword evidence="3" id="KW-1185">Reference proteome</keyword>
<proteinExistence type="predicted"/>
<feature type="region of interest" description="Disordered" evidence="1">
    <location>
        <begin position="555"/>
        <end position="576"/>
    </location>
</feature>
<evidence type="ECO:0000313" key="3">
    <source>
        <dbReference type="Proteomes" id="UP000803884"/>
    </source>
</evidence>
<feature type="region of interest" description="Disordered" evidence="1">
    <location>
        <begin position="453"/>
        <end position="487"/>
    </location>
</feature>
<protein>
    <submittedName>
        <fullName evidence="2">Uncharacterized protein</fullName>
    </submittedName>
</protein>
<accession>A0AB34L1Q1</accession>
<comment type="caution">
    <text evidence="2">The sequence shown here is derived from an EMBL/GenBank/DDBJ whole genome shotgun (WGS) entry which is preliminary data.</text>
</comment>
<feature type="compositionally biased region" description="Low complexity" evidence="1">
    <location>
        <begin position="159"/>
        <end position="180"/>
    </location>
</feature>
<feature type="compositionally biased region" description="Polar residues" evidence="1">
    <location>
        <begin position="18"/>
        <end position="38"/>
    </location>
</feature>
<feature type="region of interest" description="Disordered" evidence="1">
    <location>
        <begin position="117"/>
        <end position="180"/>
    </location>
</feature>
<dbReference type="RefSeq" id="XP_069234252.1">
    <property type="nucleotide sequence ID" value="XM_069369104.1"/>
</dbReference>
<evidence type="ECO:0000313" key="2">
    <source>
        <dbReference type="EMBL" id="KAL1591147.1"/>
    </source>
</evidence>
<organism evidence="2 3">
    <name type="scientific">Cladosporium halotolerans</name>
    <dbReference type="NCBI Taxonomy" id="1052096"/>
    <lineage>
        <taxon>Eukaryota</taxon>
        <taxon>Fungi</taxon>
        <taxon>Dikarya</taxon>
        <taxon>Ascomycota</taxon>
        <taxon>Pezizomycotina</taxon>
        <taxon>Dothideomycetes</taxon>
        <taxon>Dothideomycetidae</taxon>
        <taxon>Cladosporiales</taxon>
        <taxon>Cladosporiaceae</taxon>
        <taxon>Cladosporium</taxon>
    </lineage>
</organism>
<feature type="compositionally biased region" description="Low complexity" evidence="1">
    <location>
        <begin position="140"/>
        <end position="152"/>
    </location>
</feature>
<feature type="compositionally biased region" description="Polar residues" evidence="1">
    <location>
        <begin position="119"/>
        <end position="139"/>
    </location>
</feature>